<dbReference type="Proteomes" id="UP000521872">
    <property type="component" value="Unassembled WGS sequence"/>
</dbReference>
<feature type="region of interest" description="Disordered" evidence="1">
    <location>
        <begin position="116"/>
        <end position="160"/>
    </location>
</feature>
<accession>A0A8H4R2Z6</accession>
<reference evidence="2 3" key="1">
    <citation type="submission" date="2019-12" db="EMBL/GenBank/DDBJ databases">
        <authorList>
            <person name="Floudas D."/>
            <person name="Bentzer J."/>
            <person name="Ahren D."/>
            <person name="Johansson T."/>
            <person name="Persson P."/>
            <person name="Tunlid A."/>
        </authorList>
    </citation>
    <scope>NUCLEOTIDE SEQUENCE [LARGE SCALE GENOMIC DNA]</scope>
    <source>
        <strain evidence="2 3">CBS 102.39</strain>
    </source>
</reference>
<protein>
    <submittedName>
        <fullName evidence="2">Uncharacterized protein</fullName>
    </submittedName>
</protein>
<organism evidence="2 3">
    <name type="scientific">Agrocybe pediades</name>
    <dbReference type="NCBI Taxonomy" id="84607"/>
    <lineage>
        <taxon>Eukaryota</taxon>
        <taxon>Fungi</taxon>
        <taxon>Dikarya</taxon>
        <taxon>Basidiomycota</taxon>
        <taxon>Agaricomycotina</taxon>
        <taxon>Agaricomycetes</taxon>
        <taxon>Agaricomycetidae</taxon>
        <taxon>Agaricales</taxon>
        <taxon>Agaricineae</taxon>
        <taxon>Strophariaceae</taxon>
        <taxon>Agrocybe</taxon>
    </lineage>
</organism>
<evidence type="ECO:0000313" key="3">
    <source>
        <dbReference type="Proteomes" id="UP000521872"/>
    </source>
</evidence>
<feature type="compositionally biased region" description="Low complexity" evidence="1">
    <location>
        <begin position="117"/>
        <end position="149"/>
    </location>
</feature>
<comment type="caution">
    <text evidence="2">The sequence shown here is derived from an EMBL/GenBank/DDBJ whole genome shotgun (WGS) entry which is preliminary data.</text>
</comment>
<dbReference type="AlphaFoldDB" id="A0A8H4R2Z6"/>
<name>A0A8H4R2Z6_9AGAR</name>
<sequence length="307" mass="33795">MSGQRTGTSSSSYANRGVYNHAQQVPQLFDPRSHGSGHGHSDYNISPEVAYAAAAHVLGVDPRNPPTYDSMVDQVSGPCPVPGCKEKVYFGGPTCIYHQPQAERHRNAVLAMRNNVASPSTPSTPSTIATSPPTTPSSRSSSRASRSPAKAQSTATPRKAYTKTLAATDAGSLQWEPGYIVQCRLTYNERAPEELRGKPCGRWFKNSDQLMGHVKGSNNFGHNLLLGKAKTQDYEPCLWDGCVSAEKQSGLREHIVKRHLFLQYQCKICLAIMQHRKNAINLHFQNHHETTGEAPENCYREVPMAHK</sequence>
<proteinExistence type="predicted"/>
<keyword evidence="3" id="KW-1185">Reference proteome</keyword>
<evidence type="ECO:0000313" key="2">
    <source>
        <dbReference type="EMBL" id="KAF4622490.1"/>
    </source>
</evidence>
<evidence type="ECO:0000256" key="1">
    <source>
        <dbReference type="SAM" id="MobiDB-lite"/>
    </source>
</evidence>
<gene>
    <name evidence="2" type="ORF">D9613_009082</name>
</gene>
<dbReference type="EMBL" id="JAACJL010000002">
    <property type="protein sequence ID" value="KAF4622490.1"/>
    <property type="molecule type" value="Genomic_DNA"/>
</dbReference>